<feature type="domain" description="DUF4296" evidence="2">
    <location>
        <begin position="25"/>
        <end position="107"/>
    </location>
</feature>
<organism evidence="3 4">
    <name type="scientific">Capnocytophaga canimorsus</name>
    <dbReference type="NCBI Taxonomy" id="28188"/>
    <lineage>
        <taxon>Bacteria</taxon>
        <taxon>Pseudomonadati</taxon>
        <taxon>Bacteroidota</taxon>
        <taxon>Flavobacteriia</taxon>
        <taxon>Flavobacteriales</taxon>
        <taxon>Flavobacteriaceae</taxon>
        <taxon>Capnocytophaga</taxon>
    </lineage>
</organism>
<name>A0A0B7IRZ4_9FLAO</name>
<dbReference type="Proteomes" id="UP000039370">
    <property type="component" value="Unassembled WGS sequence"/>
</dbReference>
<evidence type="ECO:0000256" key="1">
    <source>
        <dbReference type="SAM" id="MobiDB-lite"/>
    </source>
</evidence>
<protein>
    <recommendedName>
        <fullName evidence="2">DUF4296 domain-containing protein</fullName>
    </recommendedName>
</protein>
<proteinExistence type="predicted"/>
<evidence type="ECO:0000313" key="3">
    <source>
        <dbReference type="EMBL" id="CEN52797.1"/>
    </source>
</evidence>
<dbReference type="EMBL" id="CDOK01000167">
    <property type="protein sequence ID" value="CEN52797.1"/>
    <property type="molecule type" value="Genomic_DNA"/>
</dbReference>
<sequence length="133" mass="15859">MKQLFIVFFLILTLFGCRQNIIPKPENLISERQMEKIMYDLTLLDAIKSTDYTYMEQQKANFTQLIYEKYAIDSLQLAESMVYYASIPKVYNRMMNSVEQRLKENKKQFSSEKDSLSDDMKKIRKENAELIQE</sequence>
<evidence type="ECO:0000313" key="4">
    <source>
        <dbReference type="Proteomes" id="UP000039370"/>
    </source>
</evidence>
<evidence type="ECO:0000259" key="2">
    <source>
        <dbReference type="Pfam" id="PF14129"/>
    </source>
</evidence>
<dbReference type="AlphaFoldDB" id="A0A0B7IRZ4"/>
<feature type="region of interest" description="Disordered" evidence="1">
    <location>
        <begin position="104"/>
        <end position="133"/>
    </location>
</feature>
<accession>A0A0B7IRZ4</accession>
<reference evidence="4" key="1">
    <citation type="submission" date="2015-01" db="EMBL/GenBank/DDBJ databases">
        <authorList>
            <person name="MANFREDI Pablo"/>
        </authorList>
    </citation>
    <scope>NUCLEOTIDE SEQUENCE [LARGE SCALE GENOMIC DNA]</scope>
    <source>
        <strain evidence="4">Cc11</strain>
    </source>
</reference>
<gene>
    <name evidence="3" type="ORF">CCAN11_2490106</name>
</gene>
<dbReference type="PROSITE" id="PS51257">
    <property type="entry name" value="PROKAR_LIPOPROTEIN"/>
    <property type="match status" value="1"/>
</dbReference>
<dbReference type="Pfam" id="PF14129">
    <property type="entry name" value="DUF4296"/>
    <property type="match status" value="1"/>
</dbReference>
<dbReference type="InterPro" id="IPR025381">
    <property type="entry name" value="DUF4296"/>
</dbReference>